<name>A0A816FPN9_ADIRI</name>
<comment type="caution">
    <text evidence="1">The sequence shown here is derived from an EMBL/GenBank/DDBJ whole genome shotgun (WGS) entry which is preliminary data.</text>
</comment>
<dbReference type="PANTHER" id="PTHR46060">
    <property type="entry name" value="MARINER MOS1 TRANSPOSASE-LIKE PROTEIN"/>
    <property type="match status" value="1"/>
</dbReference>
<gene>
    <name evidence="1" type="ORF">XAT740_LOCUS57506</name>
</gene>
<proteinExistence type="predicted"/>
<dbReference type="Proteomes" id="UP000663828">
    <property type="component" value="Unassembled WGS sequence"/>
</dbReference>
<dbReference type="PANTHER" id="PTHR46060:SF1">
    <property type="entry name" value="MARINER MOS1 TRANSPOSASE-LIKE PROTEIN"/>
    <property type="match status" value="1"/>
</dbReference>
<keyword evidence="2" id="KW-1185">Reference proteome</keyword>
<dbReference type="InterPro" id="IPR052709">
    <property type="entry name" value="Transposase-MT_Hybrid"/>
</dbReference>
<accession>A0A816FPN9</accession>
<evidence type="ECO:0000313" key="1">
    <source>
        <dbReference type="EMBL" id="CAF1664481.1"/>
    </source>
</evidence>
<organism evidence="1 2">
    <name type="scientific">Adineta ricciae</name>
    <name type="common">Rotifer</name>
    <dbReference type="NCBI Taxonomy" id="249248"/>
    <lineage>
        <taxon>Eukaryota</taxon>
        <taxon>Metazoa</taxon>
        <taxon>Spiralia</taxon>
        <taxon>Gnathifera</taxon>
        <taxon>Rotifera</taxon>
        <taxon>Eurotatoria</taxon>
        <taxon>Bdelloidea</taxon>
        <taxon>Adinetida</taxon>
        <taxon>Adinetidae</taxon>
        <taxon>Adineta</taxon>
    </lineage>
</organism>
<dbReference type="EMBL" id="CAJNOR010011910">
    <property type="protein sequence ID" value="CAF1664481.1"/>
    <property type="molecule type" value="Genomic_DNA"/>
</dbReference>
<evidence type="ECO:0008006" key="3">
    <source>
        <dbReference type="Google" id="ProtNLM"/>
    </source>
</evidence>
<evidence type="ECO:0000313" key="2">
    <source>
        <dbReference type="Proteomes" id="UP000663828"/>
    </source>
</evidence>
<dbReference type="AlphaFoldDB" id="A0A816FPN9"/>
<sequence>MDKENFRFYIKERTALDVQPTIIHNELCTVFDDEAPSFRTVARWSKWFREGRQDIEDETRGGRPITETTSENIEQTDEVLTRPTGQCQNKVHIVCIFHLTKGERISDCDIFANNDENPSMPLPETRASASVMHPESVRPWMFFGNAELNLY</sequence>
<protein>
    <recommendedName>
        <fullName evidence="3">Mos1 transposase HTH domain-containing protein</fullName>
    </recommendedName>
</protein>
<reference evidence="1" key="1">
    <citation type="submission" date="2021-02" db="EMBL/GenBank/DDBJ databases">
        <authorList>
            <person name="Nowell W R."/>
        </authorList>
    </citation>
    <scope>NUCLEOTIDE SEQUENCE</scope>
</reference>